<organism evidence="2 3">
    <name type="scientific">Chloropicon roscoffensis</name>
    <dbReference type="NCBI Taxonomy" id="1461544"/>
    <lineage>
        <taxon>Eukaryota</taxon>
        <taxon>Viridiplantae</taxon>
        <taxon>Chlorophyta</taxon>
        <taxon>Chloropicophyceae</taxon>
        <taxon>Chloropicales</taxon>
        <taxon>Chloropicaceae</taxon>
        <taxon>Chloropicon</taxon>
    </lineage>
</organism>
<reference evidence="2 3" key="1">
    <citation type="submission" date="2024-03" db="EMBL/GenBank/DDBJ databases">
        <title>Complete genome sequence of the green alga Chloropicon roscoffensis RCC1871.</title>
        <authorList>
            <person name="Lemieux C."/>
            <person name="Pombert J.-F."/>
            <person name="Otis C."/>
            <person name="Turmel M."/>
        </authorList>
    </citation>
    <scope>NUCLEOTIDE SEQUENCE [LARGE SCALE GENOMIC DNA]</scope>
    <source>
        <strain evidence="2 3">RCC1871</strain>
    </source>
</reference>
<feature type="transmembrane region" description="Helical" evidence="1">
    <location>
        <begin position="97"/>
        <end position="115"/>
    </location>
</feature>
<accession>A0AAX4PDE5</accession>
<gene>
    <name evidence="2" type="ORF">HKI87_08g55500</name>
</gene>
<evidence type="ECO:0000313" key="2">
    <source>
        <dbReference type="EMBL" id="WZN63996.1"/>
    </source>
</evidence>
<sequence>MQARDGRPAPKKRPIFDRLVKDSRHCGRGGAPRGVTIWGLTLFPSVTKNRAKLLLIAALAAVVAIGGAFGVVAGAVIVESTGQNVPDRIILKAMRAALLAVLGLTVTIVGVLVHASGVTEDPRRPSV</sequence>
<keyword evidence="3" id="KW-1185">Reference proteome</keyword>
<evidence type="ECO:0000313" key="3">
    <source>
        <dbReference type="Proteomes" id="UP001472866"/>
    </source>
</evidence>
<keyword evidence="1" id="KW-1133">Transmembrane helix</keyword>
<keyword evidence="1" id="KW-0812">Transmembrane</keyword>
<dbReference type="EMBL" id="CP151508">
    <property type="protein sequence ID" value="WZN63996.1"/>
    <property type="molecule type" value="Genomic_DNA"/>
</dbReference>
<protein>
    <submittedName>
        <fullName evidence="2">Uncharacterized protein</fullName>
    </submittedName>
</protein>
<evidence type="ECO:0000256" key="1">
    <source>
        <dbReference type="SAM" id="Phobius"/>
    </source>
</evidence>
<dbReference type="AlphaFoldDB" id="A0AAX4PDE5"/>
<proteinExistence type="predicted"/>
<dbReference type="Proteomes" id="UP001472866">
    <property type="component" value="Chromosome 08"/>
</dbReference>
<keyword evidence="1" id="KW-0472">Membrane</keyword>
<feature type="transmembrane region" description="Helical" evidence="1">
    <location>
        <begin position="53"/>
        <end position="77"/>
    </location>
</feature>
<name>A0AAX4PDE5_9CHLO</name>